<feature type="domain" description="Nudix hydrolase" evidence="15">
    <location>
        <begin position="216"/>
        <end position="356"/>
    </location>
</feature>
<evidence type="ECO:0000256" key="7">
    <source>
        <dbReference type="ARBA" id="ARBA00022842"/>
    </source>
</evidence>
<evidence type="ECO:0000259" key="15">
    <source>
        <dbReference type="PROSITE" id="PS51462"/>
    </source>
</evidence>
<keyword evidence="7 13" id="KW-0460">Magnesium</keyword>
<dbReference type="GO" id="GO:0019693">
    <property type="term" value="P:ribose phosphate metabolic process"/>
    <property type="evidence" value="ECO:0007669"/>
    <property type="project" value="TreeGrafter"/>
</dbReference>
<dbReference type="CDD" id="cd06661">
    <property type="entry name" value="GGCT_like"/>
    <property type="match status" value="1"/>
</dbReference>
<dbReference type="Proteomes" id="UP000183974">
    <property type="component" value="Unassembled WGS sequence"/>
</dbReference>
<evidence type="ECO:0000256" key="5">
    <source>
        <dbReference type="ARBA" id="ARBA00022723"/>
    </source>
</evidence>
<dbReference type="InterPro" id="IPR004385">
    <property type="entry name" value="NDP_pyrophosphatase"/>
</dbReference>
<evidence type="ECO:0000313" key="16">
    <source>
        <dbReference type="EMBL" id="SHL02533.1"/>
    </source>
</evidence>
<evidence type="ECO:0000256" key="10">
    <source>
        <dbReference type="ARBA" id="ARBA00030308"/>
    </source>
</evidence>
<keyword evidence="17" id="KW-1185">Reference proteome</keyword>
<evidence type="ECO:0000256" key="12">
    <source>
        <dbReference type="ARBA" id="ARBA00049546"/>
    </source>
</evidence>
<feature type="binding site" evidence="13">
    <location>
        <position position="278"/>
    </location>
    <ligand>
        <name>Mg(2+)</name>
        <dbReference type="ChEBI" id="CHEBI:18420"/>
        <label>1</label>
    </ligand>
</feature>
<accession>A0A1M6X9C9</accession>
<dbReference type="EMBL" id="FRBR01000001">
    <property type="protein sequence ID" value="SHL02533.1"/>
    <property type="molecule type" value="Genomic_DNA"/>
</dbReference>
<evidence type="ECO:0000256" key="2">
    <source>
        <dbReference type="ARBA" id="ARBA00007482"/>
    </source>
</evidence>
<gene>
    <name evidence="16" type="ORF">SAMN05444398_101337</name>
</gene>
<reference evidence="16 17" key="1">
    <citation type="submission" date="2016-11" db="EMBL/GenBank/DDBJ databases">
        <authorList>
            <person name="Jaros S."/>
            <person name="Januszkiewicz K."/>
            <person name="Wedrychowicz H."/>
        </authorList>
    </citation>
    <scope>NUCLEOTIDE SEQUENCE [LARGE SCALE GENOMIC DNA]</scope>
    <source>
        <strain evidence="16 17">DSM 29589</strain>
    </source>
</reference>
<dbReference type="InterPro" id="IPR015797">
    <property type="entry name" value="NUDIX_hydrolase-like_dom_sf"/>
</dbReference>
<dbReference type="PANTHER" id="PTHR11839">
    <property type="entry name" value="UDP/ADP-SUGAR PYROPHOSPHATASE"/>
    <property type="match status" value="1"/>
</dbReference>
<evidence type="ECO:0000256" key="3">
    <source>
        <dbReference type="ARBA" id="ARBA00012453"/>
    </source>
</evidence>
<feature type="binding site" evidence="13">
    <location>
        <position position="258"/>
    </location>
    <ligand>
        <name>Mg(2+)</name>
        <dbReference type="ChEBI" id="CHEBI:18420"/>
        <label>1</label>
    </ligand>
</feature>
<protein>
    <recommendedName>
        <fullName evidence="4">ADP-ribose pyrophosphatase</fullName>
        <ecNumber evidence="3">3.6.1.13</ecNumber>
    </recommendedName>
    <alternativeName>
        <fullName evidence="9">ADP-ribose diphosphatase</fullName>
    </alternativeName>
    <alternativeName>
        <fullName evidence="11">ADP-ribose phosphohydrolase</fullName>
    </alternativeName>
    <alternativeName>
        <fullName evidence="10">Adenosine diphosphoribose pyrophosphatase</fullName>
    </alternativeName>
</protein>
<dbReference type="GO" id="GO:0019144">
    <property type="term" value="F:ADP-sugar diphosphatase activity"/>
    <property type="evidence" value="ECO:0007669"/>
    <property type="project" value="TreeGrafter"/>
</dbReference>
<dbReference type="PANTHER" id="PTHR11839:SF5">
    <property type="entry name" value="ADP-RIBOSE PYROPHOSPHATASE"/>
    <property type="match status" value="1"/>
</dbReference>
<evidence type="ECO:0000256" key="8">
    <source>
        <dbReference type="ARBA" id="ARBA00025164"/>
    </source>
</evidence>
<evidence type="ECO:0000256" key="4">
    <source>
        <dbReference type="ARBA" id="ARBA00013297"/>
    </source>
</evidence>
<dbReference type="InterPro" id="IPR013024">
    <property type="entry name" value="GGCT-like"/>
</dbReference>
<dbReference type="GO" id="GO:0005829">
    <property type="term" value="C:cytosol"/>
    <property type="evidence" value="ECO:0007669"/>
    <property type="project" value="TreeGrafter"/>
</dbReference>
<organism evidence="16 17">
    <name type="scientific">Roseovarius pacificus</name>
    <dbReference type="NCBI Taxonomy" id="337701"/>
    <lineage>
        <taxon>Bacteria</taxon>
        <taxon>Pseudomonadati</taxon>
        <taxon>Pseudomonadota</taxon>
        <taxon>Alphaproteobacteria</taxon>
        <taxon>Rhodobacterales</taxon>
        <taxon>Roseobacteraceae</taxon>
        <taxon>Roseovarius</taxon>
    </lineage>
</organism>
<dbReference type="Pfam" id="PF00293">
    <property type="entry name" value="NUDIX"/>
    <property type="match status" value="1"/>
</dbReference>
<feature type="binding site" evidence="13">
    <location>
        <position position="274"/>
    </location>
    <ligand>
        <name>Mg(2+)</name>
        <dbReference type="ChEBI" id="CHEBI:18420"/>
        <label>1</label>
    </ligand>
</feature>
<dbReference type="GO" id="GO:0047631">
    <property type="term" value="F:ADP-ribose diphosphatase activity"/>
    <property type="evidence" value="ECO:0007669"/>
    <property type="project" value="UniProtKB-EC"/>
</dbReference>
<dbReference type="CDD" id="cd24155">
    <property type="entry name" value="NUDIX_ADPRase"/>
    <property type="match status" value="1"/>
</dbReference>
<dbReference type="SUPFAM" id="SSF55811">
    <property type="entry name" value="Nudix"/>
    <property type="match status" value="1"/>
</dbReference>
<evidence type="ECO:0000256" key="13">
    <source>
        <dbReference type="PIRSR" id="PIRSR604385-2"/>
    </source>
</evidence>
<evidence type="ECO:0000256" key="11">
    <source>
        <dbReference type="ARBA" id="ARBA00033056"/>
    </source>
</evidence>
<dbReference type="Gene3D" id="3.90.79.10">
    <property type="entry name" value="Nucleoside Triphosphate Pyrophosphohydrolase"/>
    <property type="match status" value="1"/>
</dbReference>
<feature type="short sequence motif" description="Nudix box" evidence="14">
    <location>
        <begin position="259"/>
        <end position="281"/>
    </location>
</feature>
<dbReference type="AlphaFoldDB" id="A0A1M6X9C9"/>
<keyword evidence="6" id="KW-0378">Hydrolase</keyword>
<comment type="similarity">
    <text evidence="2">Belongs to the Nudix hydrolase family. NudF subfamily.</text>
</comment>
<dbReference type="NCBIfam" id="TIGR00052">
    <property type="entry name" value="nudix-type nucleoside diphosphatase, YffH/AdpP family"/>
    <property type="match status" value="1"/>
</dbReference>
<name>A0A1M6X9C9_9RHOB</name>
<evidence type="ECO:0000256" key="9">
    <source>
        <dbReference type="ARBA" id="ARBA00030162"/>
    </source>
</evidence>
<evidence type="ECO:0000313" key="17">
    <source>
        <dbReference type="Proteomes" id="UP000183974"/>
    </source>
</evidence>
<dbReference type="STRING" id="337701.SAMN05444398_101337"/>
<comment type="catalytic activity">
    <reaction evidence="12">
        <text>ADP-D-ribose + H2O = D-ribose 5-phosphate + AMP + 2 H(+)</text>
        <dbReference type="Rhea" id="RHEA:10412"/>
        <dbReference type="ChEBI" id="CHEBI:15377"/>
        <dbReference type="ChEBI" id="CHEBI:15378"/>
        <dbReference type="ChEBI" id="CHEBI:57967"/>
        <dbReference type="ChEBI" id="CHEBI:78346"/>
        <dbReference type="ChEBI" id="CHEBI:456215"/>
        <dbReference type="EC" id="3.6.1.13"/>
    </reaction>
</comment>
<dbReference type="InterPro" id="IPR000086">
    <property type="entry name" value="NUDIX_hydrolase_dom"/>
</dbReference>
<feature type="binding site" evidence="13">
    <location>
        <position position="327"/>
    </location>
    <ligand>
        <name>Mg(2+)</name>
        <dbReference type="ChEBI" id="CHEBI:18420"/>
        <label>1</label>
    </ligand>
</feature>
<proteinExistence type="inferred from homology"/>
<evidence type="ECO:0000256" key="1">
    <source>
        <dbReference type="ARBA" id="ARBA00001946"/>
    </source>
</evidence>
<evidence type="ECO:0000256" key="6">
    <source>
        <dbReference type="ARBA" id="ARBA00022801"/>
    </source>
</evidence>
<dbReference type="PROSITE" id="PS51462">
    <property type="entry name" value="NUDIX"/>
    <property type="match status" value="1"/>
</dbReference>
<evidence type="ECO:0000256" key="14">
    <source>
        <dbReference type="PIRSR" id="PIRSR604385-3"/>
    </source>
</evidence>
<dbReference type="GO" id="GO:0006753">
    <property type="term" value="P:nucleoside phosphate metabolic process"/>
    <property type="evidence" value="ECO:0007669"/>
    <property type="project" value="TreeGrafter"/>
</dbReference>
<dbReference type="GO" id="GO:0046872">
    <property type="term" value="F:metal ion binding"/>
    <property type="evidence" value="ECO:0007669"/>
    <property type="project" value="UniProtKB-KW"/>
</dbReference>
<comment type="function">
    <text evidence="8">Acts on ADP-mannose and ADP-glucose as well as ADP-ribose. Prevents glycogen biosynthesis. The reaction catalyzed by this enzyme is a limiting step of the gluconeogenic process.</text>
</comment>
<dbReference type="EC" id="3.6.1.13" evidence="3"/>
<comment type="cofactor">
    <cofactor evidence="1 13">
        <name>Mg(2+)</name>
        <dbReference type="ChEBI" id="CHEBI:18420"/>
    </cofactor>
</comment>
<sequence>MTGALFLCGPLAWAPVLDIVAGQAGALGAQAAELPGYALKTDDRTCFPALVAREGHSAAGLLVRDVPPEVLTRLRFLAGGLGAEEVGAETAEGAGAICFVTPHAPEAARDWTFGDWQPRWGGIAQAACAEAMGYFGRKTPEELAWRMPMILSRAGARVAAATGVPADLRSATGADRVEVDHVETPHEGFFLTRDYALRHPQFGGGQSALLRREVFVVSDAAIVLPYDPRTDRVLLVEQFRMGPFGRGDPRPWALEPVAGRVDAGETPEDTARRECAEEAGLDLHRLERISSHYCSPGCSTEYFHLFLGLCDLPEEKRGMGGLDSEAEDIRTHVIPYARAMDLLRSGEADNGPLIMCLMWLSMERDRLRGIA</sequence>
<keyword evidence="5 13" id="KW-0479">Metal-binding</keyword>